<dbReference type="Pfam" id="PF13443">
    <property type="entry name" value="HTH_26"/>
    <property type="match status" value="1"/>
</dbReference>
<proteinExistence type="predicted"/>
<dbReference type="InterPro" id="IPR010982">
    <property type="entry name" value="Lambda_DNA-bd_dom_sf"/>
</dbReference>
<feature type="domain" description="HTH cro/C1-type" evidence="1">
    <location>
        <begin position="25"/>
        <end position="65"/>
    </location>
</feature>
<organism evidence="2 3">
    <name type="scientific">Anaerotignum lactatifermentans</name>
    <dbReference type="NCBI Taxonomy" id="160404"/>
    <lineage>
        <taxon>Bacteria</taxon>
        <taxon>Bacillati</taxon>
        <taxon>Bacillota</taxon>
        <taxon>Clostridia</taxon>
        <taxon>Lachnospirales</taxon>
        <taxon>Anaerotignaceae</taxon>
        <taxon>Anaerotignum</taxon>
    </lineage>
</organism>
<dbReference type="AlphaFoldDB" id="A0A1Y3U2Q5"/>
<name>A0A1Y3U2Q5_9FIRM</name>
<dbReference type="GO" id="GO:0003677">
    <property type="term" value="F:DNA binding"/>
    <property type="evidence" value="ECO:0007669"/>
    <property type="project" value="InterPro"/>
</dbReference>
<dbReference type="Proteomes" id="UP000195455">
    <property type="component" value="Unassembled WGS sequence"/>
</dbReference>
<dbReference type="InterPro" id="IPR001387">
    <property type="entry name" value="Cro/C1-type_HTH"/>
</dbReference>
<evidence type="ECO:0000313" key="2">
    <source>
        <dbReference type="EMBL" id="OUN39570.1"/>
    </source>
</evidence>
<sequence length="72" mass="8499">MIDYAPFWQTLENSDENWYTLTTKHHLSHSTLHRLKHNKDISTKTINDLCRILDCPVESILRYIPSESDQAL</sequence>
<evidence type="ECO:0000313" key="3">
    <source>
        <dbReference type="Proteomes" id="UP000195455"/>
    </source>
</evidence>
<dbReference type="GeneID" id="78177989"/>
<accession>A0A1Y3U2Q5</accession>
<dbReference type="SUPFAM" id="SSF47413">
    <property type="entry name" value="lambda repressor-like DNA-binding domains"/>
    <property type="match status" value="1"/>
</dbReference>
<protein>
    <submittedName>
        <fullName evidence="2">XRE family transcriptional regulator</fullName>
    </submittedName>
</protein>
<dbReference type="RefSeq" id="WP_072853879.1">
    <property type="nucleotide sequence ID" value="NZ_CAJFIW010000100.1"/>
</dbReference>
<gene>
    <name evidence="2" type="ORF">B5G26_15150</name>
</gene>
<dbReference type="EMBL" id="NFHM01000039">
    <property type="protein sequence ID" value="OUN39570.1"/>
    <property type="molecule type" value="Genomic_DNA"/>
</dbReference>
<reference evidence="3" key="1">
    <citation type="submission" date="2017-04" db="EMBL/GenBank/DDBJ databases">
        <title>Function of individual gut microbiota members based on whole genome sequencing of pure cultures obtained from chicken caecum.</title>
        <authorList>
            <person name="Medvecky M."/>
            <person name="Cejkova D."/>
            <person name="Polansky O."/>
            <person name="Karasova D."/>
            <person name="Kubasova T."/>
            <person name="Cizek A."/>
            <person name="Rychlik I."/>
        </authorList>
    </citation>
    <scope>NUCLEOTIDE SEQUENCE [LARGE SCALE GENOMIC DNA]</scope>
    <source>
        <strain evidence="3">An75</strain>
    </source>
</reference>
<comment type="caution">
    <text evidence="2">The sequence shown here is derived from an EMBL/GenBank/DDBJ whole genome shotgun (WGS) entry which is preliminary data.</text>
</comment>
<evidence type="ECO:0000259" key="1">
    <source>
        <dbReference type="Pfam" id="PF13443"/>
    </source>
</evidence>